<accession>A0A0M3J395</accession>
<dbReference type="AlphaFoldDB" id="A0A0M3J395"/>
<evidence type="ECO:0000313" key="5">
    <source>
        <dbReference type="WBParaSite" id="ASIM_0000200801-mRNA-1"/>
    </source>
</evidence>
<reference evidence="3 4" key="2">
    <citation type="submission" date="2018-11" db="EMBL/GenBank/DDBJ databases">
        <authorList>
            <consortium name="Pathogen Informatics"/>
        </authorList>
    </citation>
    <scope>NUCLEOTIDE SEQUENCE [LARGE SCALE GENOMIC DNA]</scope>
</reference>
<proteinExistence type="predicted"/>
<dbReference type="Proteomes" id="UP000267096">
    <property type="component" value="Unassembled WGS sequence"/>
</dbReference>
<evidence type="ECO:0000313" key="4">
    <source>
        <dbReference type="Proteomes" id="UP000267096"/>
    </source>
</evidence>
<evidence type="ECO:0000256" key="1">
    <source>
        <dbReference type="SAM" id="MobiDB-lite"/>
    </source>
</evidence>
<gene>
    <name evidence="3" type="ORF">ASIM_LOCUS1878</name>
</gene>
<protein>
    <submittedName>
        <fullName evidence="3 5">Uncharacterized protein</fullName>
    </submittedName>
</protein>
<evidence type="ECO:0000313" key="3">
    <source>
        <dbReference type="EMBL" id="VDK19402.1"/>
    </source>
</evidence>
<dbReference type="WBParaSite" id="ASIM_0000200801-mRNA-1">
    <property type="protein sequence ID" value="ASIM_0000200801-mRNA-1"/>
    <property type="gene ID" value="ASIM_0000200801"/>
</dbReference>
<feature type="compositionally biased region" description="Basic and acidic residues" evidence="1">
    <location>
        <begin position="161"/>
        <end position="186"/>
    </location>
</feature>
<organism evidence="5">
    <name type="scientific">Anisakis simplex</name>
    <name type="common">Herring worm</name>
    <dbReference type="NCBI Taxonomy" id="6269"/>
    <lineage>
        <taxon>Eukaryota</taxon>
        <taxon>Metazoa</taxon>
        <taxon>Ecdysozoa</taxon>
        <taxon>Nematoda</taxon>
        <taxon>Chromadorea</taxon>
        <taxon>Rhabditida</taxon>
        <taxon>Spirurina</taxon>
        <taxon>Ascaridomorpha</taxon>
        <taxon>Ascaridoidea</taxon>
        <taxon>Anisakidae</taxon>
        <taxon>Anisakis</taxon>
        <taxon>Anisakis simplex complex</taxon>
    </lineage>
</organism>
<dbReference type="EMBL" id="UYRR01002242">
    <property type="protein sequence ID" value="VDK19402.1"/>
    <property type="molecule type" value="Genomic_DNA"/>
</dbReference>
<keyword evidence="2" id="KW-0812">Transmembrane</keyword>
<keyword evidence="2" id="KW-0472">Membrane</keyword>
<name>A0A0M3J395_ANISI</name>
<dbReference type="PROSITE" id="PS51257">
    <property type="entry name" value="PROKAR_LIPOPROTEIN"/>
    <property type="match status" value="1"/>
</dbReference>
<sequence length="204" mass="23564">MATRRLRWQLGPTIQWLLGCVTPNRLVNATDGSEKQPMQNDDHQKAIVVLQEAIRLLRQNEPEDPYAKLTSMSGIFCITFVIFCIAYTSWDVLKRLRNSILNPLPYCLPSNPSRRNRSITRSEQLKELDKSIRRRRNRRNCEQSQEETAAISVPETVASPECRRDESPRDDIINRAERKAASRPNRDNASAAKRCKTFRSIQLL</sequence>
<evidence type="ECO:0000256" key="2">
    <source>
        <dbReference type="SAM" id="Phobius"/>
    </source>
</evidence>
<keyword evidence="2" id="KW-1133">Transmembrane helix</keyword>
<feature type="transmembrane region" description="Helical" evidence="2">
    <location>
        <begin position="69"/>
        <end position="90"/>
    </location>
</feature>
<keyword evidence="4" id="KW-1185">Reference proteome</keyword>
<reference evidence="5" key="1">
    <citation type="submission" date="2017-02" db="UniProtKB">
        <authorList>
            <consortium name="WormBaseParasite"/>
        </authorList>
    </citation>
    <scope>IDENTIFICATION</scope>
</reference>
<feature type="region of interest" description="Disordered" evidence="1">
    <location>
        <begin position="133"/>
        <end position="192"/>
    </location>
</feature>